<comment type="similarity">
    <text evidence="2">Belongs to the binding-protein-dependent transport system permease family. FecCD subfamily.</text>
</comment>
<comment type="subcellular location">
    <subcellularLocation>
        <location evidence="1">Cell membrane</location>
        <topology evidence="1">Multi-pass membrane protein</topology>
    </subcellularLocation>
</comment>
<evidence type="ECO:0000256" key="1">
    <source>
        <dbReference type="ARBA" id="ARBA00004651"/>
    </source>
</evidence>
<dbReference type="PANTHER" id="PTHR30472">
    <property type="entry name" value="FERRIC ENTEROBACTIN TRANSPORT SYSTEM PERMEASE PROTEIN"/>
    <property type="match status" value="1"/>
</dbReference>
<evidence type="ECO:0000256" key="7">
    <source>
        <dbReference type="ARBA" id="ARBA00023136"/>
    </source>
</evidence>
<feature type="transmembrane region" description="Helical" evidence="8">
    <location>
        <begin position="27"/>
        <end position="50"/>
    </location>
</feature>
<evidence type="ECO:0000256" key="6">
    <source>
        <dbReference type="ARBA" id="ARBA00022989"/>
    </source>
</evidence>
<accession>A0A7G8TB85</accession>
<feature type="transmembrane region" description="Helical" evidence="8">
    <location>
        <begin position="215"/>
        <end position="236"/>
    </location>
</feature>
<gene>
    <name evidence="9" type="ORF">HCR03_00665</name>
</gene>
<dbReference type="AlphaFoldDB" id="A0A7G8TB85"/>
<evidence type="ECO:0000313" key="9">
    <source>
        <dbReference type="EMBL" id="QNK40876.1"/>
    </source>
</evidence>
<feature type="transmembrane region" description="Helical" evidence="8">
    <location>
        <begin position="332"/>
        <end position="351"/>
    </location>
</feature>
<feature type="transmembrane region" description="Helical" evidence="8">
    <location>
        <begin position="170"/>
        <end position="195"/>
    </location>
</feature>
<proteinExistence type="inferred from homology"/>
<dbReference type="FunFam" id="1.10.3470.10:FF:000001">
    <property type="entry name" value="Vitamin B12 ABC transporter permease BtuC"/>
    <property type="match status" value="1"/>
</dbReference>
<evidence type="ECO:0000256" key="2">
    <source>
        <dbReference type="ARBA" id="ARBA00007935"/>
    </source>
</evidence>
<dbReference type="RefSeq" id="WP_187036193.1">
    <property type="nucleotide sequence ID" value="NZ_CP060286.1"/>
</dbReference>
<dbReference type="SUPFAM" id="SSF81345">
    <property type="entry name" value="ABC transporter involved in vitamin B12 uptake, BtuC"/>
    <property type="match status" value="1"/>
</dbReference>
<organism evidence="9 10">
    <name type="scientific">Caproicibacter fermentans</name>
    <dbReference type="NCBI Taxonomy" id="2576756"/>
    <lineage>
        <taxon>Bacteria</taxon>
        <taxon>Bacillati</taxon>
        <taxon>Bacillota</taxon>
        <taxon>Clostridia</taxon>
        <taxon>Eubacteriales</taxon>
        <taxon>Acutalibacteraceae</taxon>
        <taxon>Caproicibacter</taxon>
    </lineage>
</organism>
<dbReference type="CDD" id="cd06550">
    <property type="entry name" value="TM_ABC_iron-siderophores_like"/>
    <property type="match status" value="1"/>
</dbReference>
<name>A0A7G8TB85_9FIRM</name>
<sequence>MNAPSVRLVKIGPRAGRVSVSQKRVKIAAVLPILPIAAFLFSLTVGRYGIPLPEFFRLLRMRALGIALEGNFSTMATVLFGVRLPRILSALLVGAALSASGATYQGIFKNPMVSPDILGASAGAGFGAALAILNSFGIPGIELSSFLGGITAVLMTSLFTRAVGRHGETVLLLILTGMVVQNLFSAFTSITKYVADPNDKLPEITFWLMGGLSSITWREVWMLLIPCAAGMIPLFLSRWQINALTFGDEEAQSLGVDTRKIRILLIFSSTLLTSASIAVSGMIGWVGLIIPHLTRLVVGPNYKTLLPASVLIGSAFLLLVDNAARCIFPTEIPLGILTSIIGAPFFLYLLLKRRGAAE</sequence>
<feature type="transmembrane region" description="Helical" evidence="8">
    <location>
        <begin position="87"/>
        <end position="105"/>
    </location>
</feature>
<dbReference type="InterPro" id="IPR000522">
    <property type="entry name" value="ABC_transptr_permease_BtuC"/>
</dbReference>
<keyword evidence="7 8" id="KW-0472">Membrane</keyword>
<keyword evidence="6 8" id="KW-1133">Transmembrane helix</keyword>
<evidence type="ECO:0000256" key="4">
    <source>
        <dbReference type="ARBA" id="ARBA00022475"/>
    </source>
</evidence>
<dbReference type="GO" id="GO:0022857">
    <property type="term" value="F:transmembrane transporter activity"/>
    <property type="evidence" value="ECO:0007669"/>
    <property type="project" value="InterPro"/>
</dbReference>
<keyword evidence="4" id="KW-1003">Cell membrane</keyword>
<dbReference type="GO" id="GO:0033214">
    <property type="term" value="P:siderophore-iron import into cell"/>
    <property type="evidence" value="ECO:0007669"/>
    <property type="project" value="TreeGrafter"/>
</dbReference>
<dbReference type="PANTHER" id="PTHR30472:SF70">
    <property type="entry name" value="MOLYBDATE IMPORT SYSTEM PERMEASE PROTEIN MOLB"/>
    <property type="match status" value="1"/>
</dbReference>
<feature type="transmembrane region" description="Helical" evidence="8">
    <location>
        <begin position="62"/>
        <end position="81"/>
    </location>
</feature>
<dbReference type="Pfam" id="PF01032">
    <property type="entry name" value="FecCD"/>
    <property type="match status" value="1"/>
</dbReference>
<dbReference type="Gene3D" id="1.10.3470.10">
    <property type="entry name" value="ABC transporter involved in vitamin B12 uptake, BtuC"/>
    <property type="match status" value="1"/>
</dbReference>
<dbReference type="EMBL" id="CP060286">
    <property type="protein sequence ID" value="QNK40876.1"/>
    <property type="molecule type" value="Genomic_DNA"/>
</dbReference>
<evidence type="ECO:0000256" key="8">
    <source>
        <dbReference type="SAM" id="Phobius"/>
    </source>
</evidence>
<evidence type="ECO:0000256" key="3">
    <source>
        <dbReference type="ARBA" id="ARBA00022448"/>
    </source>
</evidence>
<keyword evidence="3" id="KW-0813">Transport</keyword>
<dbReference type="KEGG" id="cfem:HCR03_00665"/>
<evidence type="ECO:0000313" key="10">
    <source>
        <dbReference type="Proteomes" id="UP000515909"/>
    </source>
</evidence>
<keyword evidence="5 8" id="KW-0812">Transmembrane</keyword>
<protein>
    <submittedName>
        <fullName evidence="9">Iron ABC transporter permease</fullName>
    </submittedName>
</protein>
<dbReference type="GO" id="GO:0005886">
    <property type="term" value="C:plasma membrane"/>
    <property type="evidence" value="ECO:0007669"/>
    <property type="project" value="UniProtKB-SubCell"/>
</dbReference>
<reference evidence="9 10" key="1">
    <citation type="submission" date="2020-08" db="EMBL/GenBank/DDBJ databases">
        <title>The isolate Caproiciproducens sp. 7D4C2 produces n-caproate at mildly acidic conditions from hexoses: genome and rBOX comparison with related strains and chain-elongating bacteria.</title>
        <authorList>
            <person name="Esquivel-Elizondo S."/>
            <person name="Bagci C."/>
            <person name="Temovska M."/>
            <person name="Jeon B.S."/>
            <person name="Bessarab I."/>
            <person name="Williams R.B.H."/>
            <person name="Huson D.H."/>
            <person name="Angenent L.T."/>
        </authorList>
    </citation>
    <scope>NUCLEOTIDE SEQUENCE [LARGE SCALE GENOMIC DNA]</scope>
    <source>
        <strain evidence="9 10">7D4C2</strain>
    </source>
</reference>
<dbReference type="Proteomes" id="UP000515909">
    <property type="component" value="Chromosome"/>
</dbReference>
<evidence type="ECO:0000256" key="5">
    <source>
        <dbReference type="ARBA" id="ARBA00022692"/>
    </source>
</evidence>
<dbReference type="InterPro" id="IPR037294">
    <property type="entry name" value="ABC_BtuC-like"/>
</dbReference>
<feature type="transmembrane region" description="Helical" evidence="8">
    <location>
        <begin position="263"/>
        <end position="290"/>
    </location>
</feature>